<dbReference type="GO" id="GO:0032259">
    <property type="term" value="P:methylation"/>
    <property type="evidence" value="ECO:0007669"/>
    <property type="project" value="UniProtKB-KW"/>
</dbReference>
<organism evidence="1 2">
    <name type="scientific">Kitasatospora kifunensis</name>
    <name type="common">Streptomyces kifunensis</name>
    <dbReference type="NCBI Taxonomy" id="58351"/>
    <lineage>
        <taxon>Bacteria</taxon>
        <taxon>Bacillati</taxon>
        <taxon>Actinomycetota</taxon>
        <taxon>Actinomycetes</taxon>
        <taxon>Kitasatosporales</taxon>
        <taxon>Streptomycetaceae</taxon>
        <taxon>Kitasatospora</taxon>
    </lineage>
</organism>
<protein>
    <submittedName>
        <fullName evidence="1">SAM-dependent methyltransferase</fullName>
    </submittedName>
</protein>
<dbReference type="AlphaFoldDB" id="A0A7W7VT24"/>
<name>A0A7W7VT24_KITKI</name>
<gene>
    <name evidence="1" type="ORF">FHR34_000232</name>
</gene>
<dbReference type="PIRSF" id="PIRSF017393">
    <property type="entry name" value="MTase_SAV2177"/>
    <property type="match status" value="1"/>
</dbReference>
<dbReference type="Gene3D" id="3.40.50.150">
    <property type="entry name" value="Vaccinia Virus protein VP39"/>
    <property type="match status" value="1"/>
</dbReference>
<dbReference type="SUPFAM" id="SSF53335">
    <property type="entry name" value="S-adenosyl-L-methionine-dependent methyltransferases"/>
    <property type="match status" value="1"/>
</dbReference>
<dbReference type="InterPro" id="IPR029063">
    <property type="entry name" value="SAM-dependent_MTases_sf"/>
</dbReference>
<dbReference type="EMBL" id="JACHJV010000001">
    <property type="protein sequence ID" value="MBB4921239.1"/>
    <property type="molecule type" value="Genomic_DNA"/>
</dbReference>
<keyword evidence="1" id="KW-0808">Transferase</keyword>
<reference evidence="1 2" key="1">
    <citation type="submission" date="2020-08" db="EMBL/GenBank/DDBJ databases">
        <title>Sequencing the genomes of 1000 actinobacteria strains.</title>
        <authorList>
            <person name="Klenk H.-P."/>
        </authorList>
    </citation>
    <scope>NUCLEOTIDE SEQUENCE [LARGE SCALE GENOMIC DNA]</scope>
    <source>
        <strain evidence="1 2">DSM 41654</strain>
    </source>
</reference>
<sequence length="281" mass="31028">MSDTDWMRHKPEYDDQPAVDLRMEVPHSARVYDYLIGGKTNFEADRVAAHASVKAWPALPTSMRTTRTFMQRAVRHLTEQYGVRQFLDIGTGIPTSPNVHEIAQAIAPEARVAYVDNDPIVLTHARALMSSTPQGRTCYLDADLRDVDSIIGAPQLHEVLDLTQPVALSLIAIVHFVLDEDDPQGIVRRFMDRLAPGSFLALTVFTADTDPVGVGGVGREYNARGIPLQIRDKAQATAFFDGYDLLDPGVTLVHRWRPDAGAPQVRDQDIAMYGGVAVKRG</sequence>
<proteinExistence type="predicted"/>
<dbReference type="Proteomes" id="UP000540506">
    <property type="component" value="Unassembled WGS sequence"/>
</dbReference>
<evidence type="ECO:0000313" key="1">
    <source>
        <dbReference type="EMBL" id="MBB4921239.1"/>
    </source>
</evidence>
<dbReference type="InterPro" id="IPR006764">
    <property type="entry name" value="SAM_dep_MeTrfase_SAV2177_type"/>
</dbReference>
<accession>A0A7W7VT24</accession>
<dbReference type="GO" id="GO:0008168">
    <property type="term" value="F:methyltransferase activity"/>
    <property type="evidence" value="ECO:0007669"/>
    <property type="project" value="UniProtKB-KW"/>
</dbReference>
<dbReference type="Pfam" id="PF04672">
    <property type="entry name" value="Methyltransf_19"/>
    <property type="match status" value="1"/>
</dbReference>
<dbReference type="RefSeq" id="WP_184933605.1">
    <property type="nucleotide sequence ID" value="NZ_JACHJV010000001.1"/>
</dbReference>
<keyword evidence="2" id="KW-1185">Reference proteome</keyword>
<keyword evidence="1" id="KW-0489">Methyltransferase</keyword>
<comment type="caution">
    <text evidence="1">The sequence shown here is derived from an EMBL/GenBank/DDBJ whole genome shotgun (WGS) entry which is preliminary data.</text>
</comment>
<evidence type="ECO:0000313" key="2">
    <source>
        <dbReference type="Proteomes" id="UP000540506"/>
    </source>
</evidence>